<dbReference type="EMBL" id="LT838813">
    <property type="protein sequence ID" value="SMD45408.1"/>
    <property type="molecule type" value="Genomic_DNA"/>
</dbReference>
<name>A0A1W2H9N5_9BACT</name>
<proteinExistence type="predicted"/>
<keyword evidence="2" id="KW-1185">Reference proteome</keyword>
<organism evidence="1 2">
    <name type="scientific">Aquiflexum balticum DSM 16537</name>
    <dbReference type="NCBI Taxonomy" id="758820"/>
    <lineage>
        <taxon>Bacteria</taxon>
        <taxon>Pseudomonadati</taxon>
        <taxon>Bacteroidota</taxon>
        <taxon>Cytophagia</taxon>
        <taxon>Cytophagales</taxon>
        <taxon>Cyclobacteriaceae</taxon>
        <taxon>Aquiflexum</taxon>
    </lineage>
</organism>
<sequence>MKIIFKLSMFFLVFSHFSCSDSGDKKAVSIIKKSIEAHGGQYSWQSLKSFSMQKEIRLLMENGETESFSLQEIELRLRPFFEAKMTWEKDSILHRLIFDGIKTRYWMGENEIQNEGFLNNKKREIDAAYYVMAKPFDLLDLGKNLSYLGLTKLPNGRDVETVQVIDGDPNDSQTDVWWYYFDPETFLIVAYKVKTSDHFSLVYNLEWDNSTGILFPAKRESYRVDSLGNHLYLHAEYVYRNYK</sequence>
<gene>
    <name evidence="1" type="ORF">SAMN00777080_4058</name>
</gene>
<dbReference type="OrthoDB" id="1420384at2"/>
<dbReference type="STRING" id="758820.SAMN00777080_4058"/>
<protein>
    <submittedName>
        <fullName evidence="1">Uncharacterized protein</fullName>
    </submittedName>
</protein>
<dbReference type="Proteomes" id="UP000192333">
    <property type="component" value="Chromosome I"/>
</dbReference>
<dbReference type="RefSeq" id="WP_084122213.1">
    <property type="nucleotide sequence ID" value="NZ_LT838813.1"/>
</dbReference>
<accession>A0A1W2H9N5</accession>
<dbReference type="AlphaFoldDB" id="A0A1W2H9N5"/>
<reference evidence="2" key="1">
    <citation type="submission" date="2017-04" db="EMBL/GenBank/DDBJ databases">
        <authorList>
            <person name="Varghese N."/>
            <person name="Submissions S."/>
        </authorList>
    </citation>
    <scope>NUCLEOTIDE SEQUENCE [LARGE SCALE GENOMIC DNA]</scope>
    <source>
        <strain evidence="2">DSM 16537</strain>
    </source>
</reference>
<evidence type="ECO:0000313" key="1">
    <source>
        <dbReference type="EMBL" id="SMD45408.1"/>
    </source>
</evidence>
<evidence type="ECO:0000313" key="2">
    <source>
        <dbReference type="Proteomes" id="UP000192333"/>
    </source>
</evidence>